<evidence type="ECO:0000259" key="2">
    <source>
        <dbReference type="SMART" id="SM00470"/>
    </source>
</evidence>
<dbReference type="KEGG" id="thas:C6Y53_06325"/>
<name>A0A2S0MN88_9RHOB</name>
<feature type="compositionally biased region" description="Low complexity" evidence="1">
    <location>
        <begin position="37"/>
        <end position="53"/>
    </location>
</feature>
<organism evidence="3 4">
    <name type="scientific">Pukyongiella litopenaei</name>
    <dbReference type="NCBI Taxonomy" id="2605946"/>
    <lineage>
        <taxon>Bacteria</taxon>
        <taxon>Pseudomonadati</taxon>
        <taxon>Pseudomonadota</taxon>
        <taxon>Alphaproteobacteria</taxon>
        <taxon>Rhodobacterales</taxon>
        <taxon>Paracoccaceae</taxon>
        <taxon>Pukyongiella</taxon>
    </lineage>
</organism>
<feature type="domain" description="ParB-like N-terminal" evidence="2">
    <location>
        <begin position="186"/>
        <end position="274"/>
    </location>
</feature>
<dbReference type="InterPro" id="IPR003115">
    <property type="entry name" value="ParB_N"/>
</dbReference>
<protein>
    <recommendedName>
        <fullName evidence="2">ParB-like N-terminal domain-containing protein</fullName>
    </recommendedName>
</protein>
<dbReference type="Pfam" id="PF20188">
    <property type="entry name" value="DUF6551"/>
    <property type="match status" value="1"/>
</dbReference>
<evidence type="ECO:0000313" key="3">
    <source>
        <dbReference type="EMBL" id="AVO37362.1"/>
    </source>
</evidence>
<feature type="region of interest" description="Disordered" evidence="1">
    <location>
        <begin position="65"/>
        <end position="92"/>
    </location>
</feature>
<dbReference type="SUPFAM" id="SSF110849">
    <property type="entry name" value="ParB/Sulfiredoxin"/>
    <property type="match status" value="1"/>
</dbReference>
<evidence type="ECO:0000256" key="1">
    <source>
        <dbReference type="SAM" id="MobiDB-lite"/>
    </source>
</evidence>
<dbReference type="InterPro" id="IPR046681">
    <property type="entry name" value="DUF6551"/>
</dbReference>
<dbReference type="EMBL" id="CP027665">
    <property type="protein sequence ID" value="AVO37362.1"/>
    <property type="molecule type" value="Genomic_DNA"/>
</dbReference>
<feature type="region of interest" description="Disordered" evidence="1">
    <location>
        <begin position="32"/>
        <end position="53"/>
    </location>
</feature>
<sequence length="438" mass="46312">MGPCPARPGSEMDRPVQVAASGRYHVADNLVGSRAEGPGAQPDQDAADAYAGYGVDRRWPERVGVCTKSEARPGAADRSPAQARAGAGGHVQGAARATLGDGAEGAAVPRAGIPAGPGQRRQGDPEPRTRMSAGSVGRAKYVDCVESLRGSQRTGGRAMSLRKVDVSGLEPVSGGVKGAFPLLDFVDIDALVIDGSYQRGIERRGRKNIQKIASQFDWSKFSPLVVSRRPGGQFAIIDGQHRAHAAALRGVIEVPALIVELDAQQEAAAFSEINGTVTALTPNQIYKAALAGFESWAVECDAVVAKAGCRLMPYNKNAASKAPGEVFCVTLVRKYVEAGNAPYLFAVLAGIKASFVADQVSYYNSFGLSALVPAATMNGVRKPEVIAGFLDNHDLGDTERRVRSLQDLPEHRGTSFKLLFSQSVQVLMKAYAQKRLAA</sequence>
<evidence type="ECO:0000313" key="4">
    <source>
        <dbReference type="Proteomes" id="UP000237655"/>
    </source>
</evidence>
<reference evidence="4" key="1">
    <citation type="submission" date="2018-03" db="EMBL/GenBank/DDBJ databases">
        <title>Genomic analysis of the strain SH-1 isolated from shrimp intestine.</title>
        <authorList>
            <person name="Kim Y.-S."/>
            <person name="Kim S.-E."/>
            <person name="Kim K.-H."/>
        </authorList>
    </citation>
    <scope>NUCLEOTIDE SEQUENCE [LARGE SCALE GENOMIC DNA]</scope>
    <source>
        <strain evidence="4">SH-1</strain>
    </source>
</reference>
<keyword evidence="4" id="KW-1185">Reference proteome</keyword>
<dbReference type="AlphaFoldDB" id="A0A2S0MN88"/>
<proteinExistence type="predicted"/>
<gene>
    <name evidence="3" type="ORF">C6Y53_06325</name>
</gene>
<dbReference type="Proteomes" id="UP000237655">
    <property type="component" value="Chromosome"/>
</dbReference>
<dbReference type="SMART" id="SM00470">
    <property type="entry name" value="ParB"/>
    <property type="match status" value="1"/>
</dbReference>
<feature type="region of interest" description="Disordered" evidence="1">
    <location>
        <begin position="105"/>
        <end position="135"/>
    </location>
</feature>
<dbReference type="Gene3D" id="3.90.1530.10">
    <property type="entry name" value="Conserved hypothetical protein from pyrococcus furiosus pfu- 392566-001, ParB domain"/>
    <property type="match status" value="1"/>
</dbReference>
<dbReference type="InterPro" id="IPR036086">
    <property type="entry name" value="ParB/Sulfiredoxin_sf"/>
</dbReference>
<accession>A0A2S0MN88</accession>